<dbReference type="RefSeq" id="WP_267563803.1">
    <property type="nucleotide sequence ID" value="NZ_JAPNTZ010000005.1"/>
</dbReference>
<organism evidence="1 2">
    <name type="scientific">Paractinoplanes pyxinae</name>
    <dbReference type="NCBI Taxonomy" id="2997416"/>
    <lineage>
        <taxon>Bacteria</taxon>
        <taxon>Bacillati</taxon>
        <taxon>Actinomycetota</taxon>
        <taxon>Actinomycetes</taxon>
        <taxon>Micromonosporales</taxon>
        <taxon>Micromonosporaceae</taxon>
        <taxon>Paractinoplanes</taxon>
    </lineage>
</organism>
<proteinExistence type="predicted"/>
<reference evidence="1" key="1">
    <citation type="submission" date="2022-11" db="EMBL/GenBank/DDBJ databases">
        <authorList>
            <person name="Somphong A."/>
            <person name="Phongsopitanun W."/>
        </authorList>
    </citation>
    <scope>NUCLEOTIDE SEQUENCE</scope>
    <source>
        <strain evidence="1">Pm04-4</strain>
    </source>
</reference>
<name>A0ABT4AZK1_9ACTN</name>
<dbReference type="Proteomes" id="UP001151002">
    <property type="component" value="Unassembled WGS sequence"/>
</dbReference>
<gene>
    <name evidence="1" type="ORF">OWR29_16860</name>
</gene>
<evidence type="ECO:0000313" key="1">
    <source>
        <dbReference type="EMBL" id="MCY1139673.1"/>
    </source>
</evidence>
<dbReference type="EMBL" id="JAPNTZ010000005">
    <property type="protein sequence ID" value="MCY1139673.1"/>
    <property type="molecule type" value="Genomic_DNA"/>
</dbReference>
<evidence type="ECO:0000313" key="2">
    <source>
        <dbReference type="Proteomes" id="UP001151002"/>
    </source>
</evidence>
<keyword evidence="2" id="KW-1185">Reference proteome</keyword>
<sequence length="62" mass="6874">MAVITKTHALNVLRRAYGPDYAESVKDQLPDRLDLDEPKDTAVLYKLGLTPDRLVSALGGEY</sequence>
<accession>A0ABT4AZK1</accession>
<comment type="caution">
    <text evidence="1">The sequence shown here is derived from an EMBL/GenBank/DDBJ whole genome shotgun (WGS) entry which is preliminary data.</text>
</comment>
<protein>
    <submittedName>
        <fullName evidence="1">Uncharacterized protein</fullName>
    </submittedName>
</protein>